<accession>A0A5A7Q1E5</accession>
<evidence type="ECO:0000313" key="1">
    <source>
        <dbReference type="EMBL" id="GER38197.1"/>
    </source>
</evidence>
<reference evidence="2" key="1">
    <citation type="journal article" date="2019" name="Curr. Biol.">
        <title>Genome Sequence of Striga asiatica Provides Insight into the Evolution of Plant Parasitism.</title>
        <authorList>
            <person name="Yoshida S."/>
            <person name="Kim S."/>
            <person name="Wafula E.K."/>
            <person name="Tanskanen J."/>
            <person name="Kim Y.M."/>
            <person name="Honaas L."/>
            <person name="Yang Z."/>
            <person name="Spallek T."/>
            <person name="Conn C.E."/>
            <person name="Ichihashi Y."/>
            <person name="Cheong K."/>
            <person name="Cui S."/>
            <person name="Der J.P."/>
            <person name="Gundlach H."/>
            <person name="Jiao Y."/>
            <person name="Hori C."/>
            <person name="Ishida J.K."/>
            <person name="Kasahara H."/>
            <person name="Kiba T."/>
            <person name="Kim M.S."/>
            <person name="Koo N."/>
            <person name="Laohavisit A."/>
            <person name="Lee Y.H."/>
            <person name="Lumba S."/>
            <person name="McCourt P."/>
            <person name="Mortimer J.C."/>
            <person name="Mutuku J.M."/>
            <person name="Nomura T."/>
            <person name="Sasaki-Sekimoto Y."/>
            <person name="Seto Y."/>
            <person name="Wang Y."/>
            <person name="Wakatake T."/>
            <person name="Sakakibara H."/>
            <person name="Demura T."/>
            <person name="Yamaguchi S."/>
            <person name="Yoneyama K."/>
            <person name="Manabe R.I."/>
            <person name="Nelson D.C."/>
            <person name="Schulman A.H."/>
            <person name="Timko M.P."/>
            <person name="dePamphilis C.W."/>
            <person name="Choi D."/>
            <person name="Shirasu K."/>
        </authorList>
    </citation>
    <scope>NUCLEOTIDE SEQUENCE [LARGE SCALE GENOMIC DNA]</scope>
    <source>
        <strain evidence="2">cv. UVA1</strain>
    </source>
</reference>
<organism evidence="1 2">
    <name type="scientific">Striga asiatica</name>
    <name type="common">Asiatic witchweed</name>
    <name type="synonym">Buchnera asiatica</name>
    <dbReference type="NCBI Taxonomy" id="4170"/>
    <lineage>
        <taxon>Eukaryota</taxon>
        <taxon>Viridiplantae</taxon>
        <taxon>Streptophyta</taxon>
        <taxon>Embryophyta</taxon>
        <taxon>Tracheophyta</taxon>
        <taxon>Spermatophyta</taxon>
        <taxon>Magnoliopsida</taxon>
        <taxon>eudicotyledons</taxon>
        <taxon>Gunneridae</taxon>
        <taxon>Pentapetalae</taxon>
        <taxon>asterids</taxon>
        <taxon>lamiids</taxon>
        <taxon>Lamiales</taxon>
        <taxon>Orobanchaceae</taxon>
        <taxon>Buchnereae</taxon>
        <taxon>Striga</taxon>
    </lineage>
</organism>
<keyword evidence="1" id="KW-0067">ATP-binding</keyword>
<gene>
    <name evidence="1" type="ORF">STAS_14661</name>
</gene>
<dbReference type="Proteomes" id="UP000325081">
    <property type="component" value="Unassembled WGS sequence"/>
</dbReference>
<sequence>MGPFLTHKTSNRSRTHVFRPSAFSFPSVVNKGWNRIRSSEVQEIGLRIALLTRVRARIETTGKARALTIVPAEIAYNREEFISGGGMNTRERSTKSSNRSWSNRIFELGV</sequence>
<proteinExistence type="predicted"/>
<keyword evidence="2" id="KW-1185">Reference proteome</keyword>
<comment type="caution">
    <text evidence="1">The sequence shown here is derived from an EMBL/GenBank/DDBJ whole genome shotgun (WGS) entry which is preliminary data.</text>
</comment>
<keyword evidence="1" id="KW-0378">Hydrolase</keyword>
<name>A0A5A7Q1E5_STRAF</name>
<protein>
    <submittedName>
        <fullName evidence="1">Holliday junction ATP-dependent DNA helicaseRuvA</fullName>
    </submittedName>
</protein>
<keyword evidence="1" id="KW-0347">Helicase</keyword>
<evidence type="ECO:0000313" key="2">
    <source>
        <dbReference type="Proteomes" id="UP000325081"/>
    </source>
</evidence>
<dbReference type="GO" id="GO:0004386">
    <property type="term" value="F:helicase activity"/>
    <property type="evidence" value="ECO:0007669"/>
    <property type="project" value="UniProtKB-KW"/>
</dbReference>
<keyword evidence="1" id="KW-0547">Nucleotide-binding</keyword>
<dbReference type="AlphaFoldDB" id="A0A5A7Q1E5"/>
<dbReference type="EMBL" id="BKCP01005461">
    <property type="protein sequence ID" value="GER38197.1"/>
    <property type="molecule type" value="Genomic_DNA"/>
</dbReference>